<dbReference type="Proteomes" id="UP000271010">
    <property type="component" value="Unassembled WGS sequence"/>
</dbReference>
<dbReference type="AlphaFoldDB" id="A0A3M9N1U6"/>
<evidence type="ECO:0000313" key="2">
    <source>
        <dbReference type="Proteomes" id="UP000271010"/>
    </source>
</evidence>
<comment type="caution">
    <text evidence="1">The sequence shown here is derived from an EMBL/GenBank/DDBJ whole genome shotgun (WGS) entry which is preliminary data.</text>
</comment>
<reference evidence="1 2" key="1">
    <citation type="submission" date="2018-11" db="EMBL/GenBank/DDBJ databases">
        <title>Rufibacter latericius sp. nov., isolated from water in Baiyang Lake.</title>
        <authorList>
            <person name="Yang Y."/>
        </authorList>
    </citation>
    <scope>NUCLEOTIDE SEQUENCE [LARGE SCALE GENOMIC DNA]</scope>
    <source>
        <strain evidence="1 2">MCC P1</strain>
    </source>
</reference>
<protein>
    <submittedName>
        <fullName evidence="1">Uncharacterized protein</fullName>
    </submittedName>
</protein>
<evidence type="ECO:0000313" key="1">
    <source>
        <dbReference type="EMBL" id="RNI31764.1"/>
    </source>
</evidence>
<name>A0A3M9N1U6_9BACT</name>
<keyword evidence="2" id="KW-1185">Reference proteome</keyword>
<sequence length="258" mass="29856">MGKKVLFHFTPYSIAFLKGIFLTNNKKFWNIFICFYKKSLSLFQRLKTMKKLLPQEEATEYLLPYFQQFVSIIENAMADVKRLEATHSEIREKYTRWSPLAKSVMANNFMCIYAEEAFSGNPEVIINPLRNDPFGILLKGKLFIRFNKLNADLSPSTNNATKRTEDLNYQNSFEGFENIPCIYAGYTSNREAIDSIGTINLVYRPFNTVIWKIDLRTRLGQEQPEIPFYTETGATVVPIAERRVTIKNKPQADKTIEG</sequence>
<proteinExistence type="predicted"/>
<organism evidence="1 2">
    <name type="scientific">Rufibacter immobilis</name>
    <dbReference type="NCBI Taxonomy" id="1348778"/>
    <lineage>
        <taxon>Bacteria</taxon>
        <taxon>Pseudomonadati</taxon>
        <taxon>Bacteroidota</taxon>
        <taxon>Cytophagia</taxon>
        <taxon>Cytophagales</taxon>
        <taxon>Hymenobacteraceae</taxon>
        <taxon>Rufibacter</taxon>
    </lineage>
</organism>
<gene>
    <name evidence="1" type="ORF">EFA69_06075</name>
</gene>
<dbReference type="EMBL" id="RJJE01000004">
    <property type="protein sequence ID" value="RNI31764.1"/>
    <property type="molecule type" value="Genomic_DNA"/>
</dbReference>
<accession>A0A3M9N1U6</accession>